<comment type="pathway">
    <text evidence="5">Cofactor biosynthesis; coenzyme A biosynthesis; CoA from (R)-pantothenate: step 5/5.</text>
</comment>
<dbReference type="GO" id="GO:0005737">
    <property type="term" value="C:cytoplasm"/>
    <property type="evidence" value="ECO:0007669"/>
    <property type="project" value="UniProtKB-SubCell"/>
</dbReference>
<proteinExistence type="inferred from homology"/>
<dbReference type="InterPro" id="IPR027417">
    <property type="entry name" value="P-loop_NTPase"/>
</dbReference>
<keyword evidence="5" id="KW-0963">Cytoplasm</keyword>
<evidence type="ECO:0000256" key="2">
    <source>
        <dbReference type="ARBA" id="ARBA00022741"/>
    </source>
</evidence>
<comment type="function">
    <text evidence="5">Catalyzes the phosphorylation of the 3'-hydroxyl group of dephosphocoenzyme A to form coenzyme A.</text>
</comment>
<dbReference type="InterPro" id="IPR001977">
    <property type="entry name" value="Depp_CoAkinase"/>
</dbReference>
<dbReference type="OrthoDB" id="9812943at2"/>
<accession>A0A0V8J9M6</accession>
<keyword evidence="2 5" id="KW-0547">Nucleotide-binding</keyword>
<dbReference type="PANTHER" id="PTHR10695:SF46">
    <property type="entry name" value="BIFUNCTIONAL COENZYME A SYNTHASE-RELATED"/>
    <property type="match status" value="1"/>
</dbReference>
<dbReference type="GO" id="GO:0005524">
    <property type="term" value="F:ATP binding"/>
    <property type="evidence" value="ECO:0007669"/>
    <property type="project" value="UniProtKB-UniRule"/>
</dbReference>
<dbReference type="HAMAP" id="MF_00376">
    <property type="entry name" value="Dephospho_CoA_kinase"/>
    <property type="match status" value="1"/>
</dbReference>
<dbReference type="AlphaFoldDB" id="A0A0V8J9M6"/>
<evidence type="ECO:0000256" key="5">
    <source>
        <dbReference type="HAMAP-Rule" id="MF_00376"/>
    </source>
</evidence>
<evidence type="ECO:0000256" key="3">
    <source>
        <dbReference type="ARBA" id="ARBA00022840"/>
    </source>
</evidence>
<dbReference type="Gene3D" id="3.40.50.300">
    <property type="entry name" value="P-loop containing nucleotide triphosphate hydrolases"/>
    <property type="match status" value="1"/>
</dbReference>
<feature type="binding site" evidence="5">
    <location>
        <begin position="10"/>
        <end position="15"/>
    </location>
    <ligand>
        <name>ATP</name>
        <dbReference type="ChEBI" id="CHEBI:30616"/>
    </ligand>
</feature>
<keyword evidence="4 5" id="KW-0173">Coenzyme A biosynthesis</keyword>
<keyword evidence="5 7" id="KW-0418">Kinase</keyword>
<comment type="similarity">
    <text evidence="1 5">Belongs to the CoaE family.</text>
</comment>
<keyword evidence="3 5" id="KW-0067">ATP-binding</keyword>
<evidence type="ECO:0000256" key="4">
    <source>
        <dbReference type="ARBA" id="ARBA00022993"/>
    </source>
</evidence>
<name>A0A0V8J9M6_9BACL</name>
<dbReference type="RefSeq" id="WP_061972523.1">
    <property type="nucleotide sequence ID" value="NZ_FMAV01000002.1"/>
</dbReference>
<dbReference type="UniPathway" id="UPA00241">
    <property type="reaction ID" value="UER00356"/>
</dbReference>
<comment type="caution">
    <text evidence="7">The sequence shown here is derived from an EMBL/GenBank/DDBJ whole genome shotgun (WGS) entry which is preliminary data.</text>
</comment>
<organism evidence="7 8">
    <name type="scientific">Fictibacillus enclensis</name>
    <dbReference type="NCBI Taxonomy" id="1017270"/>
    <lineage>
        <taxon>Bacteria</taxon>
        <taxon>Bacillati</taxon>
        <taxon>Bacillota</taxon>
        <taxon>Bacilli</taxon>
        <taxon>Bacillales</taxon>
        <taxon>Fictibacillaceae</taxon>
        <taxon>Fictibacillus</taxon>
    </lineage>
</organism>
<gene>
    <name evidence="5" type="primary">coaE</name>
    <name evidence="7" type="ORF">AS030_14170</name>
</gene>
<dbReference type="GO" id="GO:0004140">
    <property type="term" value="F:dephospho-CoA kinase activity"/>
    <property type="evidence" value="ECO:0007669"/>
    <property type="project" value="UniProtKB-UniRule"/>
</dbReference>
<dbReference type="CDD" id="cd02022">
    <property type="entry name" value="DPCK"/>
    <property type="match status" value="1"/>
</dbReference>
<evidence type="ECO:0000313" key="8">
    <source>
        <dbReference type="Proteomes" id="UP000054099"/>
    </source>
</evidence>
<dbReference type="NCBIfam" id="TIGR00152">
    <property type="entry name" value="dephospho-CoA kinase"/>
    <property type="match status" value="1"/>
</dbReference>
<dbReference type="PANTHER" id="PTHR10695">
    <property type="entry name" value="DEPHOSPHO-COA KINASE-RELATED"/>
    <property type="match status" value="1"/>
</dbReference>
<evidence type="ECO:0000256" key="6">
    <source>
        <dbReference type="NCBIfam" id="TIGR00152"/>
    </source>
</evidence>
<dbReference type="EC" id="2.7.1.24" evidence="5 6"/>
<comment type="subcellular location">
    <subcellularLocation>
        <location evidence="5">Cytoplasm</location>
    </subcellularLocation>
</comment>
<evidence type="ECO:0000313" key="7">
    <source>
        <dbReference type="EMBL" id="KSU83685.1"/>
    </source>
</evidence>
<dbReference type="SUPFAM" id="SSF52540">
    <property type="entry name" value="P-loop containing nucleoside triphosphate hydrolases"/>
    <property type="match status" value="1"/>
</dbReference>
<dbReference type="Proteomes" id="UP000054099">
    <property type="component" value="Unassembled WGS sequence"/>
</dbReference>
<dbReference type="FunFam" id="3.40.50.300:FF:000485">
    <property type="entry name" value="Dephospho-CoA kinase CAB5"/>
    <property type="match status" value="1"/>
</dbReference>
<keyword evidence="8" id="KW-1185">Reference proteome</keyword>
<dbReference type="PROSITE" id="PS51219">
    <property type="entry name" value="DPCK"/>
    <property type="match status" value="1"/>
</dbReference>
<sequence>MIIGLTGGIASGKSTVSNFLRSYGLPVVDADVIARQVVEKGHPAYEKIVEYFGKHILDEAQNIDRKKLGSIVFTNEEKRLMLNRIVHPAVRLEMKNEAAAHLKESPCVVMDIPLLFESELTHMVDRTLLVFVDEETQLSRLMERDGYTEAEAKSRIAAQMPLKDKVQLADAVIMNNGSLEELKEKVEIQLHEWKII</sequence>
<keyword evidence="5" id="KW-0808">Transferase</keyword>
<reference evidence="7 8" key="1">
    <citation type="journal article" date="2014" name="Antonie Van Leeuwenhoek">
        <title>Fictibacillus enclensis sp. nov., isolated from marine sediment.</title>
        <authorList>
            <person name="Dastager S.G."/>
            <person name="Mawlankar R."/>
            <person name="Srinivasan K."/>
            <person name="Tang S.K."/>
            <person name="Lee J.C."/>
            <person name="Ramana V.V."/>
            <person name="Shouche Y.S."/>
        </authorList>
    </citation>
    <scope>NUCLEOTIDE SEQUENCE [LARGE SCALE GENOMIC DNA]</scope>
    <source>
        <strain evidence="7 8">NIO-1003</strain>
    </source>
</reference>
<dbReference type="Pfam" id="PF01121">
    <property type="entry name" value="CoaE"/>
    <property type="match status" value="1"/>
</dbReference>
<dbReference type="EMBL" id="LNQN01000002">
    <property type="protein sequence ID" value="KSU83685.1"/>
    <property type="molecule type" value="Genomic_DNA"/>
</dbReference>
<dbReference type="GO" id="GO:0015937">
    <property type="term" value="P:coenzyme A biosynthetic process"/>
    <property type="evidence" value="ECO:0007669"/>
    <property type="project" value="UniProtKB-UniRule"/>
</dbReference>
<comment type="catalytic activity">
    <reaction evidence="5">
        <text>3'-dephospho-CoA + ATP = ADP + CoA + H(+)</text>
        <dbReference type="Rhea" id="RHEA:18245"/>
        <dbReference type="ChEBI" id="CHEBI:15378"/>
        <dbReference type="ChEBI" id="CHEBI:30616"/>
        <dbReference type="ChEBI" id="CHEBI:57287"/>
        <dbReference type="ChEBI" id="CHEBI:57328"/>
        <dbReference type="ChEBI" id="CHEBI:456216"/>
        <dbReference type="EC" id="2.7.1.24"/>
    </reaction>
</comment>
<protein>
    <recommendedName>
        <fullName evidence="5 6">Dephospho-CoA kinase</fullName>
        <ecNumber evidence="5 6">2.7.1.24</ecNumber>
    </recommendedName>
    <alternativeName>
        <fullName evidence="5">Dephosphocoenzyme A kinase</fullName>
    </alternativeName>
</protein>
<evidence type="ECO:0000256" key="1">
    <source>
        <dbReference type="ARBA" id="ARBA00009018"/>
    </source>
</evidence>